<gene>
    <name evidence="2" type="ORF">DdX_21845</name>
</gene>
<organism evidence="2 3">
    <name type="scientific">Ditylenchus destructor</name>
    <dbReference type="NCBI Taxonomy" id="166010"/>
    <lineage>
        <taxon>Eukaryota</taxon>
        <taxon>Metazoa</taxon>
        <taxon>Ecdysozoa</taxon>
        <taxon>Nematoda</taxon>
        <taxon>Chromadorea</taxon>
        <taxon>Rhabditida</taxon>
        <taxon>Tylenchina</taxon>
        <taxon>Tylenchomorpha</taxon>
        <taxon>Sphaerularioidea</taxon>
        <taxon>Anguinidae</taxon>
        <taxon>Anguininae</taxon>
        <taxon>Ditylenchus</taxon>
    </lineage>
</organism>
<keyword evidence="3" id="KW-1185">Reference proteome</keyword>
<comment type="caution">
    <text evidence="2">The sequence shown here is derived from an EMBL/GenBank/DDBJ whole genome shotgun (WGS) entry which is preliminary data.</text>
</comment>
<feature type="compositionally biased region" description="Polar residues" evidence="1">
    <location>
        <begin position="21"/>
        <end position="35"/>
    </location>
</feature>
<dbReference type="Proteomes" id="UP001201812">
    <property type="component" value="Unassembled WGS sequence"/>
</dbReference>
<evidence type="ECO:0000313" key="2">
    <source>
        <dbReference type="EMBL" id="KAI1691499.1"/>
    </source>
</evidence>
<protein>
    <submittedName>
        <fullName evidence="2">Uncharacterized protein</fullName>
    </submittedName>
</protein>
<dbReference type="AlphaFoldDB" id="A0AAD4QUW8"/>
<dbReference type="EMBL" id="JAKKPZ010000918">
    <property type="protein sequence ID" value="KAI1691499.1"/>
    <property type="molecule type" value="Genomic_DNA"/>
</dbReference>
<name>A0AAD4QUW8_9BILA</name>
<feature type="region of interest" description="Disordered" evidence="1">
    <location>
        <begin position="1"/>
        <end position="49"/>
    </location>
</feature>
<accession>A0AAD4QUW8</accession>
<proteinExistence type="predicted"/>
<sequence length="91" mass="10350">MSETTAMQAESIMENRDENGGKSSAEMTHVQNTFQSKRKNENNIEMEGRKSLNAKNISWRSIGLNEPNQRFFAKSHSKVEHVPSVIHVMVC</sequence>
<feature type="compositionally biased region" description="Basic and acidic residues" evidence="1">
    <location>
        <begin position="38"/>
        <end position="49"/>
    </location>
</feature>
<evidence type="ECO:0000313" key="3">
    <source>
        <dbReference type="Proteomes" id="UP001201812"/>
    </source>
</evidence>
<evidence type="ECO:0000256" key="1">
    <source>
        <dbReference type="SAM" id="MobiDB-lite"/>
    </source>
</evidence>
<reference evidence="2" key="1">
    <citation type="submission" date="2022-01" db="EMBL/GenBank/DDBJ databases">
        <title>Genome Sequence Resource for Two Populations of Ditylenchus destructor, the Migratory Endoparasitic Phytonematode.</title>
        <authorList>
            <person name="Zhang H."/>
            <person name="Lin R."/>
            <person name="Xie B."/>
        </authorList>
    </citation>
    <scope>NUCLEOTIDE SEQUENCE</scope>
    <source>
        <strain evidence="2">BazhouSP</strain>
    </source>
</reference>